<evidence type="ECO:0000259" key="10">
    <source>
        <dbReference type="Pfam" id="PF11975"/>
    </source>
</evidence>
<accession>A0ABV5WFN6</accession>
<evidence type="ECO:0000256" key="6">
    <source>
        <dbReference type="ARBA" id="ARBA00023211"/>
    </source>
</evidence>
<dbReference type="PRINTS" id="PR00732">
    <property type="entry name" value="GLHYDRLASE4"/>
</dbReference>
<keyword evidence="12" id="KW-1185">Reference proteome</keyword>
<feature type="domain" description="Glycosyl hydrolase family 4 C-terminal" evidence="10">
    <location>
        <begin position="211"/>
        <end position="435"/>
    </location>
</feature>
<name>A0ABV5WFN6_9BACI</name>
<evidence type="ECO:0000313" key="11">
    <source>
        <dbReference type="EMBL" id="MFB9759439.1"/>
    </source>
</evidence>
<evidence type="ECO:0000256" key="9">
    <source>
        <dbReference type="RuleBase" id="RU361152"/>
    </source>
</evidence>
<dbReference type="InterPro" id="IPR015955">
    <property type="entry name" value="Lactate_DH/Glyco_Ohase_4_C"/>
</dbReference>
<dbReference type="PROSITE" id="PS01324">
    <property type="entry name" value="GLYCOSYL_HYDROL_F4"/>
    <property type="match status" value="1"/>
</dbReference>
<evidence type="ECO:0000256" key="4">
    <source>
        <dbReference type="ARBA" id="ARBA00022801"/>
    </source>
</evidence>
<dbReference type="InterPro" id="IPR019802">
    <property type="entry name" value="GlycHydrolase_4_CS"/>
</dbReference>
<evidence type="ECO:0000256" key="7">
    <source>
        <dbReference type="ARBA" id="ARBA00023277"/>
    </source>
</evidence>
<evidence type="ECO:0000256" key="3">
    <source>
        <dbReference type="ARBA" id="ARBA00022723"/>
    </source>
</evidence>
<dbReference type="RefSeq" id="WP_379949749.1">
    <property type="nucleotide sequence ID" value="NZ_JBHMAF010000071.1"/>
</dbReference>
<evidence type="ECO:0000256" key="1">
    <source>
        <dbReference type="ARBA" id="ARBA00001936"/>
    </source>
</evidence>
<proteinExistence type="inferred from homology"/>
<dbReference type="Gene3D" id="3.90.1820.10">
    <property type="entry name" value="AglA-like glucosidase"/>
    <property type="match status" value="1"/>
</dbReference>
<reference evidence="11 12" key="1">
    <citation type="submission" date="2024-09" db="EMBL/GenBank/DDBJ databases">
        <authorList>
            <person name="Sun Q."/>
            <person name="Mori K."/>
        </authorList>
    </citation>
    <scope>NUCLEOTIDE SEQUENCE [LARGE SCALE GENOMIC DNA]</scope>
    <source>
        <strain evidence="11 12">JCM 11201</strain>
    </source>
</reference>
<sequence length="469" mass="52589">MSYTNEKVTDLKIAYIGGGSKGWAWGLMSDLAMEDTLSGKVKLYDVNYQAAYQNELIGNRLHDRTDVAGKWEYEAVRTLEDALTGADFVIISILPGSFDEMESDVHLPEKYGVYQSVGDTVGPGGLVRALRTIPIFMDLAQQIREHAPNAWVINYTNPMSLCTRALYATFPEIKAIGCCHEVFGTQKLLASMVEELLGVEDVKRQEIKVNVLGINHFTWIDQASYKGIDLFPLYEQFVDKYYESGFEGSEKGHWMNNHFASAERVKFDLFKRFGLIAAAGDRHLAEFMPNTWYLTNPETVREWKFGLTPVAWRKKNKQALVEKSNQLATGAEPFELKPTGEEGIDIIKALLGLGEFITNVNVPNQGQVREIPNGAVVETNAVLSYGSVRPVLAGELPKPVQNLVMRHVMNQETTLQAALQKNKDLAFQAFVQDPLLSTLKPDEAIKLFDEMLVNTARFLDGWNLKVHTS</sequence>
<dbReference type="InterPro" id="IPR022616">
    <property type="entry name" value="Glyco_hydro_4_C"/>
</dbReference>
<evidence type="ECO:0000313" key="12">
    <source>
        <dbReference type="Proteomes" id="UP001589609"/>
    </source>
</evidence>
<keyword evidence="8 9" id="KW-0326">Glycosidase</keyword>
<organism evidence="11 12">
    <name type="scientific">Ectobacillus funiculus</name>
    <dbReference type="NCBI Taxonomy" id="137993"/>
    <lineage>
        <taxon>Bacteria</taxon>
        <taxon>Bacillati</taxon>
        <taxon>Bacillota</taxon>
        <taxon>Bacilli</taxon>
        <taxon>Bacillales</taxon>
        <taxon>Bacillaceae</taxon>
        <taxon>Ectobacillus</taxon>
    </lineage>
</organism>
<comment type="cofactor">
    <cofactor evidence="9">
        <name>NAD(+)</name>
        <dbReference type="ChEBI" id="CHEBI:57540"/>
    </cofactor>
    <text evidence="9">Binds 1 NAD(+) per subunit.</text>
</comment>
<dbReference type="InterPro" id="IPR001088">
    <property type="entry name" value="Glyco_hydro_4"/>
</dbReference>
<dbReference type="Pfam" id="PF11975">
    <property type="entry name" value="Glyco_hydro_4C"/>
    <property type="match status" value="1"/>
</dbReference>
<dbReference type="InterPro" id="IPR053715">
    <property type="entry name" value="GH4_Enzyme_sf"/>
</dbReference>
<keyword evidence="5 9" id="KW-0520">NAD</keyword>
<keyword evidence="6" id="KW-0464">Manganese</keyword>
<dbReference type="PANTHER" id="PTHR32092">
    <property type="entry name" value="6-PHOSPHO-BETA-GLUCOSIDASE-RELATED"/>
    <property type="match status" value="1"/>
</dbReference>
<evidence type="ECO:0000256" key="2">
    <source>
        <dbReference type="ARBA" id="ARBA00010141"/>
    </source>
</evidence>
<comment type="caution">
    <text evidence="11">The sequence shown here is derived from an EMBL/GenBank/DDBJ whole genome shotgun (WGS) entry which is preliminary data.</text>
</comment>
<dbReference type="SUPFAM" id="SSF56327">
    <property type="entry name" value="LDH C-terminal domain-like"/>
    <property type="match status" value="1"/>
</dbReference>
<dbReference type="EMBL" id="JBHMAF010000071">
    <property type="protein sequence ID" value="MFB9759439.1"/>
    <property type="molecule type" value="Genomic_DNA"/>
</dbReference>
<keyword evidence="4 9" id="KW-0378">Hydrolase</keyword>
<comment type="cofactor">
    <cofactor evidence="1">
        <name>Mn(2+)</name>
        <dbReference type="ChEBI" id="CHEBI:29035"/>
    </cofactor>
</comment>
<keyword evidence="3" id="KW-0479">Metal-binding</keyword>
<dbReference type="Proteomes" id="UP001589609">
    <property type="component" value="Unassembled WGS sequence"/>
</dbReference>
<gene>
    <name evidence="11" type="ORF">ACFFMS_13490</name>
</gene>
<evidence type="ECO:0000256" key="8">
    <source>
        <dbReference type="ARBA" id="ARBA00023295"/>
    </source>
</evidence>
<comment type="similarity">
    <text evidence="2 9">Belongs to the glycosyl hydrolase 4 family.</text>
</comment>
<protein>
    <submittedName>
        <fullName evidence="11">Alpha-glucosidase/alpha-galactosidase</fullName>
    </submittedName>
</protein>
<dbReference type="Pfam" id="PF02056">
    <property type="entry name" value="Glyco_hydro_4"/>
    <property type="match status" value="1"/>
</dbReference>
<dbReference type="SUPFAM" id="SSF51735">
    <property type="entry name" value="NAD(P)-binding Rossmann-fold domains"/>
    <property type="match status" value="1"/>
</dbReference>
<dbReference type="PANTHER" id="PTHR32092:SF2">
    <property type="entry name" value="ALPHA-GALACTURONIDASE"/>
    <property type="match status" value="1"/>
</dbReference>
<keyword evidence="7" id="KW-0119">Carbohydrate metabolism</keyword>
<dbReference type="InterPro" id="IPR036291">
    <property type="entry name" value="NAD(P)-bd_dom_sf"/>
</dbReference>
<evidence type="ECO:0000256" key="5">
    <source>
        <dbReference type="ARBA" id="ARBA00023027"/>
    </source>
</evidence>